<dbReference type="EMBL" id="MKZS01000001">
    <property type="protein sequence ID" value="OLT58849.1"/>
    <property type="molecule type" value="Genomic_DNA"/>
</dbReference>
<accession>A0A1U7MYT1</accession>
<comment type="caution">
    <text evidence="1">The sequence shown here is derived from an EMBL/GenBank/DDBJ whole genome shotgun (WGS) entry which is preliminary data.</text>
</comment>
<gene>
    <name evidence="1" type="ORF">BJP37_07090</name>
</gene>
<evidence type="ECO:0000313" key="1">
    <source>
        <dbReference type="EMBL" id="OLT58849.1"/>
    </source>
</evidence>
<sequence length="60" mass="6829">MYYEPTPSWWVHYKKNVNIQPSAISYQLTGARAARGRISKTSRDFQAAVLAPPSLFTISR</sequence>
<name>A0A1U7MYT1_9CYAN</name>
<protein>
    <submittedName>
        <fullName evidence="1">Uncharacterized protein</fullName>
    </submittedName>
</protein>
<keyword evidence="2" id="KW-1185">Reference proteome</keyword>
<organism evidence="1 2">
    <name type="scientific">Moorena bouillonii PNG</name>
    <dbReference type="NCBI Taxonomy" id="568701"/>
    <lineage>
        <taxon>Bacteria</taxon>
        <taxon>Bacillati</taxon>
        <taxon>Cyanobacteriota</taxon>
        <taxon>Cyanophyceae</taxon>
        <taxon>Coleofasciculales</taxon>
        <taxon>Coleofasciculaceae</taxon>
        <taxon>Moorena</taxon>
    </lineage>
</organism>
<proteinExistence type="predicted"/>
<evidence type="ECO:0000313" key="2">
    <source>
        <dbReference type="Proteomes" id="UP000186657"/>
    </source>
</evidence>
<dbReference type="Proteomes" id="UP000186657">
    <property type="component" value="Unassembled WGS sequence"/>
</dbReference>
<reference evidence="1 2" key="1">
    <citation type="submission" date="2016-10" db="EMBL/GenBank/DDBJ databases">
        <title>Comparative genomics uncovers the prolific and rare metabolic potential of the cyanobacterial genus Moorea.</title>
        <authorList>
            <person name="Leao T."/>
            <person name="Castelao G."/>
            <person name="Korobeynikov A."/>
            <person name="Monroe E.A."/>
            <person name="Podell S."/>
            <person name="Glukhov E."/>
            <person name="Allen E."/>
            <person name="Gerwick W.H."/>
            <person name="Gerwick L."/>
        </authorList>
    </citation>
    <scope>NUCLEOTIDE SEQUENCE [LARGE SCALE GENOMIC DNA]</scope>
    <source>
        <strain evidence="1 2">PNG5-198</strain>
    </source>
</reference>
<dbReference type="AlphaFoldDB" id="A0A1U7MYT1"/>